<dbReference type="PANTHER" id="PTHR21248">
    <property type="entry name" value="CARDIOLIPIN SYNTHASE"/>
    <property type="match status" value="1"/>
</dbReference>
<evidence type="ECO:0000313" key="3">
    <source>
        <dbReference type="Proteomes" id="UP000557872"/>
    </source>
</evidence>
<dbReference type="InterPro" id="IPR001736">
    <property type="entry name" value="PLipase_D/transphosphatidylase"/>
</dbReference>
<evidence type="ECO:0000259" key="1">
    <source>
        <dbReference type="PROSITE" id="PS50035"/>
    </source>
</evidence>
<feature type="domain" description="PLD phosphodiesterase" evidence="1">
    <location>
        <begin position="171"/>
        <end position="198"/>
    </location>
</feature>
<dbReference type="SMART" id="SM00155">
    <property type="entry name" value="PLDc"/>
    <property type="match status" value="2"/>
</dbReference>
<dbReference type="CDD" id="cd09111">
    <property type="entry name" value="PLDc_ymdC_like_1"/>
    <property type="match status" value="1"/>
</dbReference>
<comment type="caution">
    <text evidence="2">The sequence shown here is derived from an EMBL/GenBank/DDBJ whole genome shotgun (WGS) entry which is preliminary data.</text>
</comment>
<protein>
    <submittedName>
        <fullName evidence="2">Phospholipase D family protein</fullName>
    </submittedName>
</protein>
<dbReference type="CDD" id="cd09113">
    <property type="entry name" value="PLDc_ymdC_like_2"/>
    <property type="match status" value="1"/>
</dbReference>
<gene>
    <name evidence="2" type="ORF">HW115_17490</name>
</gene>
<dbReference type="RefSeq" id="WP_178934452.1">
    <property type="nucleotide sequence ID" value="NZ_JACBAZ010000011.1"/>
</dbReference>
<dbReference type="Proteomes" id="UP000557872">
    <property type="component" value="Unassembled WGS sequence"/>
</dbReference>
<evidence type="ECO:0000313" key="2">
    <source>
        <dbReference type="EMBL" id="NWK57416.1"/>
    </source>
</evidence>
<dbReference type="Gene3D" id="3.30.870.10">
    <property type="entry name" value="Endonuclease Chain A"/>
    <property type="match status" value="2"/>
</dbReference>
<keyword evidence="3" id="KW-1185">Reference proteome</keyword>
<accession>A0A851GJA9</accession>
<feature type="domain" description="PLD phosphodiesterase" evidence="1">
    <location>
        <begin position="414"/>
        <end position="437"/>
    </location>
</feature>
<dbReference type="PANTHER" id="PTHR21248:SF12">
    <property type="entry name" value="CARDIOLIPIN SYNTHASE C"/>
    <property type="match status" value="1"/>
</dbReference>
<name>A0A851GJA9_9BACT</name>
<proteinExistence type="predicted"/>
<dbReference type="GO" id="GO:0032049">
    <property type="term" value="P:cardiolipin biosynthetic process"/>
    <property type="evidence" value="ECO:0007669"/>
    <property type="project" value="UniProtKB-ARBA"/>
</dbReference>
<dbReference type="GO" id="GO:0030572">
    <property type="term" value="F:phosphatidyltransferase activity"/>
    <property type="evidence" value="ECO:0007669"/>
    <property type="project" value="UniProtKB-ARBA"/>
</dbReference>
<dbReference type="PROSITE" id="PS50035">
    <property type="entry name" value="PLD"/>
    <property type="match status" value="2"/>
</dbReference>
<dbReference type="InterPro" id="IPR025202">
    <property type="entry name" value="PLD-like_dom"/>
</dbReference>
<dbReference type="SUPFAM" id="SSF56024">
    <property type="entry name" value="Phospholipase D/nuclease"/>
    <property type="match status" value="2"/>
</dbReference>
<reference evidence="2 3" key="1">
    <citation type="submission" date="2020-07" db="EMBL/GenBank/DDBJ databases">
        <title>Roseicoccus Jingziensis gen. nov., sp. nov., isolated from coastal seawater.</title>
        <authorList>
            <person name="Feng X."/>
        </authorList>
    </citation>
    <scope>NUCLEOTIDE SEQUENCE [LARGE SCALE GENOMIC DNA]</scope>
    <source>
        <strain evidence="2 3">N1E253</strain>
    </source>
</reference>
<dbReference type="EMBL" id="JACBAZ010000011">
    <property type="protein sequence ID" value="NWK57416.1"/>
    <property type="molecule type" value="Genomic_DNA"/>
</dbReference>
<sequence>MSNPPRYAAILLGTALALFLKACTLIPPNPDRPVTQVITPPTSSPLTQTAKTIQANGSRHQSHFLLVNSASEAMKWRLAMIDSATGSIDIQTFLWANDHCGALIFNRLIQAAKRGVRIRLLVDDIWLTANDQNLSSLCQHPHINIRLYNPSRVRNSKFGQAAYFLNNYRTMNRRMHNKTFIADGVMAIHGGRNVGNQYFGLAKTYNFRDLDVISTGPVLKQIKHEFDQFWNSPQAYPAEELAHSPGLETITEEIRELNQRVNKQGHDILSSYPTSRKDWSDRLTTLPSRMTPGSARFVSDIPDTDDNKTRIMVDELGKMLNKAKKEIIVVSPYFIPYKQSLDGLREATAKGVKVKILVPSMGANNHTPAHSHYRKYRKRILEAGAELYEYNFQPSEPQRSLCDVSPARAEWIGLHMKTMIADRQHCYIGTLNLDPRAMNINTEEGLIINSPALGKELASLIDEALLPENSWQLRLNDKGKIRWHGKEAEPLRRQPARSGMQRFIDAIARWVPIEKEL</sequence>
<dbReference type="Pfam" id="PF13091">
    <property type="entry name" value="PLDc_2"/>
    <property type="match status" value="2"/>
</dbReference>
<dbReference type="AlphaFoldDB" id="A0A851GJA9"/>
<organism evidence="2 3">
    <name type="scientific">Oceaniferula marina</name>
    <dbReference type="NCBI Taxonomy" id="2748318"/>
    <lineage>
        <taxon>Bacteria</taxon>
        <taxon>Pseudomonadati</taxon>
        <taxon>Verrucomicrobiota</taxon>
        <taxon>Verrucomicrobiia</taxon>
        <taxon>Verrucomicrobiales</taxon>
        <taxon>Verrucomicrobiaceae</taxon>
        <taxon>Oceaniferula</taxon>
    </lineage>
</organism>